<dbReference type="PaxDb" id="584708-Apau_0487"/>
<dbReference type="RefSeq" id="WP_006300075.1">
    <property type="nucleotide sequence ID" value="NZ_CM001022.1"/>
</dbReference>
<accession>E3CZY9</accession>
<feature type="region of interest" description="Disordered" evidence="1">
    <location>
        <begin position="21"/>
        <end position="49"/>
    </location>
</feature>
<reference evidence="2 3" key="1">
    <citation type="journal article" date="2010" name="Stand. Genomic Sci.">
        <title>Non-contiguous finished genome sequence of Aminomonas paucivorans type strain (GLU-3).</title>
        <authorList>
            <person name="Pitluck S."/>
            <person name="Yasawong M."/>
            <person name="Held B."/>
            <person name="Lapidus A."/>
            <person name="Nolan M."/>
            <person name="Copeland A."/>
            <person name="Lucas S."/>
            <person name="Del Rio T.G."/>
            <person name="Tice H."/>
            <person name="Cheng J.F."/>
            <person name="Chertkov O."/>
            <person name="Goodwin L."/>
            <person name="Tapia R."/>
            <person name="Han C."/>
            <person name="Liolios K."/>
            <person name="Ivanova N."/>
            <person name="Mavromatis K."/>
            <person name="Ovchinnikova G."/>
            <person name="Pati A."/>
            <person name="Chen A."/>
            <person name="Palaniappan K."/>
            <person name="Land M."/>
            <person name="Hauser L."/>
            <person name="Chang Y.J."/>
            <person name="Jeffries C.D."/>
            <person name="Pukall R."/>
            <person name="Spring S."/>
            <person name="Rohde M."/>
            <person name="Sikorski J."/>
            <person name="Goker M."/>
            <person name="Woyke T."/>
            <person name="Bristow J."/>
            <person name="Eisen J.A."/>
            <person name="Markowitz V."/>
            <person name="Hugenholtz P."/>
            <person name="Kyrpides N.C."/>
            <person name="Klenk H.P."/>
        </authorList>
    </citation>
    <scope>NUCLEOTIDE SEQUENCE [LARGE SCALE GENOMIC DNA]</scope>
    <source>
        <strain evidence="2 3">DSM 12260</strain>
    </source>
</reference>
<keyword evidence="3" id="KW-1185">Reference proteome</keyword>
<name>E3CZY9_9BACT</name>
<evidence type="ECO:0000256" key="1">
    <source>
        <dbReference type="SAM" id="MobiDB-lite"/>
    </source>
</evidence>
<organism evidence="2 3">
    <name type="scientific">Aminomonas paucivorans DSM 12260</name>
    <dbReference type="NCBI Taxonomy" id="584708"/>
    <lineage>
        <taxon>Bacteria</taxon>
        <taxon>Thermotogati</taxon>
        <taxon>Synergistota</taxon>
        <taxon>Synergistia</taxon>
        <taxon>Synergistales</taxon>
        <taxon>Synergistaceae</taxon>
        <taxon>Aminomonas</taxon>
    </lineage>
</organism>
<dbReference type="HOGENOM" id="CLU_3131575_0_0_0"/>
<dbReference type="EMBL" id="CM001022">
    <property type="protein sequence ID" value="EFQ22921.1"/>
    <property type="molecule type" value="Genomic_DNA"/>
</dbReference>
<protein>
    <submittedName>
        <fullName evidence="2">Uncharacterized protein</fullName>
    </submittedName>
</protein>
<sequence length="49" mass="5844">MEVRVDEEGWTVEIRLRRERRNEAPREGLSEEEPRGEGPGHLGRDGEWW</sequence>
<dbReference type="STRING" id="584708.Apau_0487"/>
<evidence type="ECO:0000313" key="2">
    <source>
        <dbReference type="EMBL" id="EFQ22921.1"/>
    </source>
</evidence>
<dbReference type="Proteomes" id="UP000005096">
    <property type="component" value="Chromosome"/>
</dbReference>
<dbReference type="AlphaFoldDB" id="E3CZY9"/>
<evidence type="ECO:0000313" key="3">
    <source>
        <dbReference type="Proteomes" id="UP000005096"/>
    </source>
</evidence>
<gene>
    <name evidence="2" type="ORF">Apau_0487</name>
</gene>
<proteinExistence type="predicted"/>